<accession>A0A8T1E2H0</accession>
<keyword evidence="2" id="KW-0812">Transmembrane</keyword>
<dbReference type="Proteomes" id="UP000736787">
    <property type="component" value="Unassembled WGS sequence"/>
</dbReference>
<evidence type="ECO:0000313" key="3">
    <source>
        <dbReference type="EMBL" id="KAG2947563.1"/>
    </source>
</evidence>
<organism evidence="3 5">
    <name type="scientific">Phytophthora cactorum</name>
    <dbReference type="NCBI Taxonomy" id="29920"/>
    <lineage>
        <taxon>Eukaryota</taxon>
        <taxon>Sar</taxon>
        <taxon>Stramenopiles</taxon>
        <taxon>Oomycota</taxon>
        <taxon>Peronosporomycetes</taxon>
        <taxon>Peronosporales</taxon>
        <taxon>Peronosporaceae</taxon>
        <taxon>Phytophthora</taxon>
    </lineage>
</organism>
<feature type="transmembrane region" description="Helical" evidence="2">
    <location>
        <begin position="431"/>
        <end position="452"/>
    </location>
</feature>
<feature type="transmembrane region" description="Helical" evidence="2">
    <location>
        <begin position="525"/>
        <end position="548"/>
    </location>
</feature>
<proteinExistence type="predicted"/>
<feature type="transmembrane region" description="Helical" evidence="2">
    <location>
        <begin position="190"/>
        <end position="207"/>
    </location>
</feature>
<dbReference type="VEuPathDB" id="FungiDB:PC110_g15048"/>
<dbReference type="AlphaFoldDB" id="A0A8T1E2H0"/>
<comment type="caution">
    <text evidence="3">The sequence shown here is derived from an EMBL/GenBank/DDBJ whole genome shotgun (WGS) entry which is preliminary data.</text>
</comment>
<evidence type="ECO:0000313" key="5">
    <source>
        <dbReference type="Proteomes" id="UP000736787"/>
    </source>
</evidence>
<dbReference type="EMBL" id="RCMV01000127">
    <property type="protein sequence ID" value="KAG3223967.1"/>
    <property type="molecule type" value="Genomic_DNA"/>
</dbReference>
<reference evidence="3" key="1">
    <citation type="submission" date="2018-10" db="EMBL/GenBank/DDBJ databases">
        <title>Effector identification in a new, highly contiguous assembly of the strawberry crown rot pathogen Phytophthora cactorum.</title>
        <authorList>
            <person name="Armitage A.D."/>
            <person name="Nellist C.F."/>
            <person name="Bates H."/>
            <person name="Vickerstaff R.J."/>
            <person name="Harrison R.J."/>
        </authorList>
    </citation>
    <scope>NUCLEOTIDE SEQUENCE</scope>
    <source>
        <strain evidence="3">4040</strain>
        <strain evidence="4">P421</strain>
    </source>
</reference>
<evidence type="ECO:0008006" key="6">
    <source>
        <dbReference type="Google" id="ProtNLM"/>
    </source>
</evidence>
<keyword evidence="2" id="KW-0472">Membrane</keyword>
<dbReference type="Proteomes" id="UP000760860">
    <property type="component" value="Unassembled WGS sequence"/>
</dbReference>
<feature type="transmembrane region" description="Helical" evidence="2">
    <location>
        <begin position="66"/>
        <end position="85"/>
    </location>
</feature>
<evidence type="ECO:0000256" key="1">
    <source>
        <dbReference type="SAM" id="MobiDB-lite"/>
    </source>
</evidence>
<feature type="transmembrane region" description="Helical" evidence="2">
    <location>
        <begin position="26"/>
        <end position="46"/>
    </location>
</feature>
<evidence type="ECO:0000313" key="4">
    <source>
        <dbReference type="EMBL" id="KAG3223967.1"/>
    </source>
</evidence>
<protein>
    <recommendedName>
        <fullName evidence="6">Transmembrane protein</fullName>
    </recommendedName>
</protein>
<name>A0A8T1E2H0_9STRA</name>
<feature type="transmembrane region" description="Helical" evidence="2">
    <location>
        <begin position="136"/>
        <end position="153"/>
    </location>
</feature>
<dbReference type="EMBL" id="RCMK01000129">
    <property type="protein sequence ID" value="KAG2947563.1"/>
    <property type="molecule type" value="Genomic_DNA"/>
</dbReference>
<evidence type="ECO:0000256" key="2">
    <source>
        <dbReference type="SAM" id="Phobius"/>
    </source>
</evidence>
<feature type="transmembrane region" description="Helical" evidence="2">
    <location>
        <begin position="97"/>
        <end position="116"/>
    </location>
</feature>
<keyword evidence="2" id="KW-1133">Transmembrane helix</keyword>
<gene>
    <name evidence="3" type="ORF">PC117_g6688</name>
    <name evidence="4" type="ORF">PC129_g5370</name>
</gene>
<sequence>MQVEFHGHYSLERLGRLNSYMHTASLCRVMSVAFLSSFPCLVLAILVEAVPLAAPEDGVRANWVFLIRFGFVTGLMVGSMVFQMGQNVPALIVKTRHIITIAVLSAGAAVITLYAVASATVFPVPFTMLLASPPSIVMYGICFAIFWGAQFKADPSIQKEMEQQTTVLNCQISLTLIYPMYIFGFTSFTGAYQTIFVVVLPIIKLIAKNWVSRALAGHNDFKPEAVIFNVEVFNALYISNALQVASTQASTVTIMAVDLLHFWLSMYDVVEILKQVKVLMNKIPEENPIGKENFLQVAMRLLDLETQHMSESMDHFSDVSHLSHPTWKDQIESWVNSNVPATKRNERRMSELGHDEVNEKSPSQTRKPSLGTRVFPVTTGQIQGWLQAKRSLSSTITRGTKSMPDSSSSLELAAVFSQNERALFIRESARVLFITEYIVLVEYVEVVLPLVYCAHHVIVYNLHNRAYYPALAGISSSELTTTISHVLVYSSLELASLIMAMMLLKRSLGFLPIRQLSFVLENQAGIIQAKLLILFIYVMQISLVHIGADFSFKFAWLHDSKPSE</sequence>
<feature type="region of interest" description="Disordered" evidence="1">
    <location>
        <begin position="342"/>
        <end position="371"/>
    </location>
</feature>
<feature type="compositionally biased region" description="Basic and acidic residues" evidence="1">
    <location>
        <begin position="343"/>
        <end position="359"/>
    </location>
</feature>
<feature type="transmembrane region" description="Helical" evidence="2">
    <location>
        <begin position="486"/>
        <end position="504"/>
    </location>
</feature>